<dbReference type="AlphaFoldDB" id="A0A9X2J272"/>
<evidence type="ECO:0000256" key="1">
    <source>
        <dbReference type="ARBA" id="ARBA00004442"/>
    </source>
</evidence>
<evidence type="ECO:0000313" key="8">
    <source>
        <dbReference type="Proteomes" id="UP001155128"/>
    </source>
</evidence>
<comment type="caution">
    <text evidence="7">The sequence shown here is derived from an EMBL/GenBank/DDBJ whole genome shotgun (WGS) entry which is preliminary data.</text>
</comment>
<feature type="signal peptide" evidence="6">
    <location>
        <begin position="1"/>
        <end position="20"/>
    </location>
</feature>
<protein>
    <submittedName>
        <fullName evidence="7">MipA/OmpV family protein</fullName>
    </submittedName>
</protein>
<keyword evidence="3 6" id="KW-0732">Signal</keyword>
<comment type="subcellular location">
    <subcellularLocation>
        <location evidence="1">Cell outer membrane</location>
    </subcellularLocation>
</comment>
<proteinExistence type="inferred from homology"/>
<evidence type="ECO:0000256" key="2">
    <source>
        <dbReference type="ARBA" id="ARBA00005722"/>
    </source>
</evidence>
<reference evidence="7" key="1">
    <citation type="submission" date="2022-06" db="EMBL/GenBank/DDBJ databases">
        <title>Sphingomicrobium sedimins sp. nov., a marine bacterium isolated from tidal flat.</title>
        <authorList>
            <person name="Kim C.-H."/>
            <person name="Yoo Y."/>
            <person name="Kim J.-J."/>
        </authorList>
    </citation>
    <scope>NUCLEOTIDE SEQUENCE</scope>
    <source>
        <strain evidence="7">GRR-S6-50</strain>
    </source>
</reference>
<dbReference type="EMBL" id="JAMSHT010000001">
    <property type="protein sequence ID" value="MCM8557978.1"/>
    <property type="molecule type" value="Genomic_DNA"/>
</dbReference>
<evidence type="ECO:0000256" key="4">
    <source>
        <dbReference type="ARBA" id="ARBA00023136"/>
    </source>
</evidence>
<dbReference type="GO" id="GO:0009279">
    <property type="term" value="C:cell outer membrane"/>
    <property type="evidence" value="ECO:0007669"/>
    <property type="project" value="UniProtKB-SubCell"/>
</dbReference>
<feature type="chain" id="PRO_5040926947" evidence="6">
    <location>
        <begin position="21"/>
        <end position="288"/>
    </location>
</feature>
<evidence type="ECO:0000256" key="5">
    <source>
        <dbReference type="ARBA" id="ARBA00023237"/>
    </source>
</evidence>
<evidence type="ECO:0000313" key="7">
    <source>
        <dbReference type="EMBL" id="MCM8557978.1"/>
    </source>
</evidence>
<dbReference type="PANTHER" id="PTHR38776">
    <property type="entry name" value="MLTA-INTERACTING PROTEIN-RELATED"/>
    <property type="match status" value="1"/>
</dbReference>
<keyword evidence="8" id="KW-1185">Reference proteome</keyword>
<evidence type="ECO:0000256" key="6">
    <source>
        <dbReference type="SAM" id="SignalP"/>
    </source>
</evidence>
<name>A0A9X2J272_9SPHN</name>
<dbReference type="InterPro" id="IPR010583">
    <property type="entry name" value="MipA"/>
</dbReference>
<organism evidence="7 8">
    <name type="scientific">Sphingomicrobium sediminis</name>
    <dbReference type="NCBI Taxonomy" id="2950949"/>
    <lineage>
        <taxon>Bacteria</taxon>
        <taxon>Pseudomonadati</taxon>
        <taxon>Pseudomonadota</taxon>
        <taxon>Alphaproteobacteria</taxon>
        <taxon>Sphingomonadales</taxon>
        <taxon>Sphingomonadaceae</taxon>
        <taxon>Sphingomicrobium</taxon>
    </lineage>
</organism>
<dbReference type="PANTHER" id="PTHR38776:SF1">
    <property type="entry name" value="MLTA-INTERACTING PROTEIN-RELATED"/>
    <property type="match status" value="1"/>
</dbReference>
<accession>A0A9X2J272</accession>
<keyword evidence="4" id="KW-0472">Membrane</keyword>
<comment type="similarity">
    <text evidence="2">Belongs to the MipA/OmpV family.</text>
</comment>
<keyword evidence="5" id="KW-0998">Cell outer membrane</keyword>
<dbReference type="Pfam" id="PF06629">
    <property type="entry name" value="MipA"/>
    <property type="match status" value="1"/>
</dbReference>
<evidence type="ECO:0000256" key="3">
    <source>
        <dbReference type="ARBA" id="ARBA00022729"/>
    </source>
</evidence>
<sequence>MRIVASLIASLVVLPGLAAAQERPSAPEAALPDGPPPAGQRGDSYTIGAGIIYLPDYQGSDDYRIIPGGAFRADIGDIELQTKGLKLYAELMPDSDEQVSFTAGTIVGVRFGRDGVEDPVVDQLDNTGTAIEVGGFAGISISGITNPYDNVTARIEVVRDVNGAHDSFVVTPAIDLSTPLSRATFVSLGFSLDIVGDNYADTYFGVTPAEAAEIPELAAYDPDGGGVKSWGATLVVGHSLEGDIRGGWSLFGLAGYSRLLGDFAASPLVAERGSADQFIAGGGIGYSF</sequence>
<dbReference type="Proteomes" id="UP001155128">
    <property type="component" value="Unassembled WGS sequence"/>
</dbReference>
<dbReference type="RefSeq" id="WP_252114512.1">
    <property type="nucleotide sequence ID" value="NZ_JAMSHT010000001.1"/>
</dbReference>
<gene>
    <name evidence="7" type="ORF">NDO55_09110</name>
</gene>